<gene>
    <name evidence="6" type="ORF">FHR94_002180</name>
</gene>
<name>A0A839VC13_9GAMM</name>
<dbReference type="InterPro" id="IPR010998">
    <property type="entry name" value="Integrase_recombinase_N"/>
</dbReference>
<dbReference type="SUPFAM" id="SSF56349">
    <property type="entry name" value="DNA breaking-rejoining enzymes"/>
    <property type="match status" value="1"/>
</dbReference>
<evidence type="ECO:0000259" key="5">
    <source>
        <dbReference type="PROSITE" id="PS51898"/>
    </source>
</evidence>
<protein>
    <submittedName>
        <fullName evidence="6">Integrase</fullName>
    </submittedName>
</protein>
<dbReference type="PANTHER" id="PTHR30629">
    <property type="entry name" value="PROPHAGE INTEGRASE"/>
    <property type="match status" value="1"/>
</dbReference>
<dbReference type="Proteomes" id="UP000547614">
    <property type="component" value="Unassembled WGS sequence"/>
</dbReference>
<keyword evidence="7" id="KW-1185">Reference proteome</keyword>
<dbReference type="PROSITE" id="PS51898">
    <property type="entry name" value="TYR_RECOMBINASE"/>
    <property type="match status" value="1"/>
</dbReference>
<comment type="similarity">
    <text evidence="1">Belongs to the 'phage' integrase family.</text>
</comment>
<keyword evidence="3" id="KW-0238">DNA-binding</keyword>
<dbReference type="InterPro" id="IPR011010">
    <property type="entry name" value="DNA_brk_join_enz"/>
</dbReference>
<dbReference type="Gene3D" id="1.10.150.130">
    <property type="match status" value="1"/>
</dbReference>
<dbReference type="CDD" id="cd00801">
    <property type="entry name" value="INT_P4_C"/>
    <property type="match status" value="1"/>
</dbReference>
<dbReference type="InterPro" id="IPR002104">
    <property type="entry name" value="Integrase_catalytic"/>
</dbReference>
<evidence type="ECO:0000256" key="4">
    <source>
        <dbReference type="ARBA" id="ARBA00023172"/>
    </source>
</evidence>
<organism evidence="6 7">
    <name type="scientific">Halomonas cerina</name>
    <dbReference type="NCBI Taxonomy" id="447424"/>
    <lineage>
        <taxon>Bacteria</taxon>
        <taxon>Pseudomonadati</taxon>
        <taxon>Pseudomonadota</taxon>
        <taxon>Gammaproteobacteria</taxon>
        <taxon>Oceanospirillales</taxon>
        <taxon>Halomonadaceae</taxon>
        <taxon>Halomonas</taxon>
    </lineage>
</organism>
<dbReference type="InterPro" id="IPR050808">
    <property type="entry name" value="Phage_Integrase"/>
</dbReference>
<reference evidence="6 7" key="1">
    <citation type="submission" date="2020-08" db="EMBL/GenBank/DDBJ databases">
        <title>Genomic Encyclopedia of Type Strains, Phase III (KMG-III): the genomes of soil and plant-associated and newly described type strains.</title>
        <authorList>
            <person name="Whitman W."/>
        </authorList>
    </citation>
    <scope>NUCLEOTIDE SEQUENCE [LARGE SCALE GENOMIC DNA]</scope>
    <source>
        <strain evidence="6 7">CECT 7282</strain>
    </source>
</reference>
<dbReference type="Pfam" id="PF00589">
    <property type="entry name" value="Phage_integrase"/>
    <property type="match status" value="1"/>
</dbReference>
<proteinExistence type="inferred from homology"/>
<dbReference type="InterPro" id="IPR038488">
    <property type="entry name" value="Integrase_DNA-bd_sf"/>
</dbReference>
<dbReference type="EMBL" id="JACHXP010000009">
    <property type="protein sequence ID" value="MBB3190939.1"/>
    <property type="molecule type" value="Genomic_DNA"/>
</dbReference>
<dbReference type="AlphaFoldDB" id="A0A839VC13"/>
<dbReference type="GO" id="GO:0006310">
    <property type="term" value="P:DNA recombination"/>
    <property type="evidence" value="ECO:0007669"/>
    <property type="project" value="UniProtKB-KW"/>
</dbReference>
<keyword evidence="4" id="KW-0233">DNA recombination</keyword>
<dbReference type="Pfam" id="PF13356">
    <property type="entry name" value="Arm-DNA-bind_3"/>
    <property type="match status" value="1"/>
</dbReference>
<dbReference type="Gene3D" id="3.30.160.390">
    <property type="entry name" value="Integrase, DNA-binding domain"/>
    <property type="match status" value="1"/>
</dbReference>
<dbReference type="InterPro" id="IPR025166">
    <property type="entry name" value="Integrase_DNA_bind_dom"/>
</dbReference>
<dbReference type="PANTHER" id="PTHR30629:SF2">
    <property type="entry name" value="PROPHAGE INTEGRASE INTS-RELATED"/>
    <property type="match status" value="1"/>
</dbReference>
<keyword evidence="2" id="KW-0229">DNA integration</keyword>
<evidence type="ECO:0000313" key="7">
    <source>
        <dbReference type="Proteomes" id="UP000547614"/>
    </source>
</evidence>
<comment type="caution">
    <text evidence="6">The sequence shown here is derived from an EMBL/GenBank/DDBJ whole genome shotgun (WGS) entry which is preliminary data.</text>
</comment>
<evidence type="ECO:0000313" key="6">
    <source>
        <dbReference type="EMBL" id="MBB3190939.1"/>
    </source>
</evidence>
<dbReference type="GO" id="GO:0015074">
    <property type="term" value="P:DNA integration"/>
    <property type="evidence" value="ECO:0007669"/>
    <property type="project" value="UniProtKB-KW"/>
</dbReference>
<sequence length="403" mass="45969">MALEARADRETKSWLYRFNIGGKQYEMTLGASPAMGLRAARDAHGEAAKLVVKGIDPRKHRKAEKARNMSAWTMNEAFERWIDFYANSPGRRGSVPTPRTVMKQRGRWRVHLQEALGGAYVRDISRRDLIDVLERTAFSAREEARQCLTLLRYLFDYCESREQIDENPAAGLEPAKVRARPSRPRDRHLKLTELQELWLATGQERVRGESSGPTVTLTRPVANAIRMLILTGARRAEVAGMRWSEVVKDSWTIPTGRMKGGQAHRVHLSLQALEVLNEQRKLSTSEFVFESNREVSRPIHPDSITTAVVRLQGRERKEPDLDAPLYHLEHFTTHDLRRSVATLWTENFLADPMLVDAMLAHMPPKLVGTYNKGKRYKMQVEVWDRWGEVVGCHLEETGGANSV</sequence>
<evidence type="ECO:0000256" key="2">
    <source>
        <dbReference type="ARBA" id="ARBA00022908"/>
    </source>
</evidence>
<dbReference type="GO" id="GO:0003677">
    <property type="term" value="F:DNA binding"/>
    <property type="evidence" value="ECO:0007669"/>
    <property type="project" value="UniProtKB-KW"/>
</dbReference>
<feature type="domain" description="Tyr recombinase" evidence="5">
    <location>
        <begin position="184"/>
        <end position="384"/>
    </location>
</feature>
<dbReference type="InterPro" id="IPR013762">
    <property type="entry name" value="Integrase-like_cat_sf"/>
</dbReference>
<evidence type="ECO:0000256" key="3">
    <source>
        <dbReference type="ARBA" id="ARBA00023125"/>
    </source>
</evidence>
<accession>A0A839VC13</accession>
<evidence type="ECO:0000256" key="1">
    <source>
        <dbReference type="ARBA" id="ARBA00008857"/>
    </source>
</evidence>
<dbReference type="Gene3D" id="1.10.443.10">
    <property type="entry name" value="Intergrase catalytic core"/>
    <property type="match status" value="1"/>
</dbReference>